<dbReference type="PROSITE" id="PS50956">
    <property type="entry name" value="HTH_ASNC_2"/>
    <property type="match status" value="1"/>
</dbReference>
<dbReference type="Proteomes" id="UP000269883">
    <property type="component" value="Chromosome"/>
</dbReference>
<keyword evidence="3" id="KW-0804">Transcription</keyword>
<organism evidence="5 6">
    <name type="scientific">Desulfovibrio ferrophilus</name>
    <dbReference type="NCBI Taxonomy" id="241368"/>
    <lineage>
        <taxon>Bacteria</taxon>
        <taxon>Pseudomonadati</taxon>
        <taxon>Thermodesulfobacteriota</taxon>
        <taxon>Desulfovibrionia</taxon>
        <taxon>Desulfovibrionales</taxon>
        <taxon>Desulfovibrionaceae</taxon>
        <taxon>Desulfovibrio</taxon>
    </lineage>
</organism>
<proteinExistence type="predicted"/>
<feature type="domain" description="HTH asnC-type" evidence="4">
    <location>
        <begin position="8"/>
        <end position="76"/>
    </location>
</feature>
<evidence type="ECO:0000313" key="5">
    <source>
        <dbReference type="EMBL" id="BBD07458.1"/>
    </source>
</evidence>
<dbReference type="PANTHER" id="PTHR30154:SF34">
    <property type="entry name" value="TRANSCRIPTIONAL REGULATOR AZLB"/>
    <property type="match status" value="1"/>
</dbReference>
<dbReference type="InterPro" id="IPR036390">
    <property type="entry name" value="WH_DNA-bd_sf"/>
</dbReference>
<dbReference type="KEGG" id="dfl:DFE_0732"/>
<dbReference type="RefSeq" id="WP_126376720.1">
    <property type="nucleotide sequence ID" value="NZ_AP017378.1"/>
</dbReference>
<evidence type="ECO:0000256" key="3">
    <source>
        <dbReference type="ARBA" id="ARBA00023163"/>
    </source>
</evidence>
<dbReference type="GO" id="GO:0043200">
    <property type="term" value="P:response to amino acid"/>
    <property type="evidence" value="ECO:0007669"/>
    <property type="project" value="TreeGrafter"/>
</dbReference>
<dbReference type="EMBL" id="AP017378">
    <property type="protein sequence ID" value="BBD07458.1"/>
    <property type="molecule type" value="Genomic_DNA"/>
</dbReference>
<gene>
    <name evidence="5" type="ORF">DFE_0732</name>
</gene>
<dbReference type="PANTHER" id="PTHR30154">
    <property type="entry name" value="LEUCINE-RESPONSIVE REGULATORY PROTEIN"/>
    <property type="match status" value="1"/>
</dbReference>
<dbReference type="InterPro" id="IPR036388">
    <property type="entry name" value="WH-like_DNA-bd_sf"/>
</dbReference>
<dbReference type="GO" id="GO:0043565">
    <property type="term" value="F:sequence-specific DNA binding"/>
    <property type="evidence" value="ECO:0007669"/>
    <property type="project" value="InterPro"/>
</dbReference>
<dbReference type="SMART" id="SM00344">
    <property type="entry name" value="HTH_ASNC"/>
    <property type="match status" value="1"/>
</dbReference>
<dbReference type="OrthoDB" id="9809462at2"/>
<dbReference type="Pfam" id="PF01037">
    <property type="entry name" value="AsnC_trans_reg"/>
    <property type="match status" value="1"/>
</dbReference>
<reference evidence="5 6" key="1">
    <citation type="journal article" date="2018" name="Sci. Adv.">
        <title>Multi-heme cytochromes provide a pathway for survival in energy-limited environments.</title>
        <authorList>
            <person name="Deng X."/>
            <person name="Dohmae N."/>
            <person name="Nealson K.H."/>
            <person name="Hashimoto K."/>
            <person name="Okamoto A."/>
        </authorList>
    </citation>
    <scope>NUCLEOTIDE SEQUENCE [LARGE SCALE GENOMIC DNA]</scope>
    <source>
        <strain evidence="5 6">IS5</strain>
    </source>
</reference>
<evidence type="ECO:0000313" key="6">
    <source>
        <dbReference type="Proteomes" id="UP000269883"/>
    </source>
</evidence>
<protein>
    <submittedName>
        <fullName evidence="5">AsnC family transcriptional regulator</fullName>
    </submittedName>
</protein>
<dbReference type="SUPFAM" id="SSF46785">
    <property type="entry name" value="Winged helix' DNA-binding domain"/>
    <property type="match status" value="1"/>
</dbReference>
<dbReference type="InterPro" id="IPR011008">
    <property type="entry name" value="Dimeric_a/b-barrel"/>
</dbReference>
<dbReference type="PRINTS" id="PR00033">
    <property type="entry name" value="HTHASNC"/>
</dbReference>
<keyword evidence="6" id="KW-1185">Reference proteome</keyword>
<dbReference type="InterPro" id="IPR019887">
    <property type="entry name" value="Tscrpt_reg_AsnC/Lrp_C"/>
</dbReference>
<dbReference type="GO" id="GO:0005829">
    <property type="term" value="C:cytosol"/>
    <property type="evidence" value="ECO:0007669"/>
    <property type="project" value="TreeGrafter"/>
</dbReference>
<evidence type="ECO:0000259" key="4">
    <source>
        <dbReference type="PROSITE" id="PS50956"/>
    </source>
</evidence>
<evidence type="ECO:0000256" key="1">
    <source>
        <dbReference type="ARBA" id="ARBA00023015"/>
    </source>
</evidence>
<keyword evidence="1" id="KW-0805">Transcription regulation</keyword>
<dbReference type="InterPro" id="IPR019888">
    <property type="entry name" value="Tscrpt_reg_AsnC-like"/>
</dbReference>
<accession>A0A2Z6AW50</accession>
<keyword evidence="2" id="KW-0238">DNA-binding</keyword>
<evidence type="ECO:0000256" key="2">
    <source>
        <dbReference type="ARBA" id="ARBA00023125"/>
    </source>
</evidence>
<name>A0A2Z6AW50_9BACT</name>
<sequence>MEERKIVLDDVDRGIIEELQVNGRESYKSIARKLGVSDGTVRLRTERMIRAGYLRISASVDPLFFENTVTALVGINLERRADRALMEQLAALPGVQSVINATGRYDLMIEVSVSSRRGLRKFLVDGLSDIGGVIASESYVYLDAMGKWVEQKEAESD</sequence>
<dbReference type="AlphaFoldDB" id="A0A2Z6AW50"/>
<dbReference type="Pfam" id="PF13404">
    <property type="entry name" value="HTH_AsnC-type"/>
    <property type="match status" value="1"/>
</dbReference>
<dbReference type="SUPFAM" id="SSF54909">
    <property type="entry name" value="Dimeric alpha+beta barrel"/>
    <property type="match status" value="1"/>
</dbReference>
<dbReference type="Gene3D" id="1.10.10.10">
    <property type="entry name" value="Winged helix-like DNA-binding domain superfamily/Winged helix DNA-binding domain"/>
    <property type="match status" value="1"/>
</dbReference>
<dbReference type="InterPro" id="IPR000485">
    <property type="entry name" value="AsnC-type_HTH_dom"/>
</dbReference>
<dbReference type="Gene3D" id="3.30.70.920">
    <property type="match status" value="1"/>
</dbReference>